<dbReference type="AlphaFoldDB" id="A0A8J2XYK6"/>
<organism evidence="2 3">
    <name type="scientific">Oxalicibacterium flavum</name>
    <dbReference type="NCBI Taxonomy" id="179467"/>
    <lineage>
        <taxon>Bacteria</taxon>
        <taxon>Pseudomonadati</taxon>
        <taxon>Pseudomonadota</taxon>
        <taxon>Betaproteobacteria</taxon>
        <taxon>Burkholderiales</taxon>
        <taxon>Oxalobacteraceae</taxon>
        <taxon>Oxalicibacterium</taxon>
    </lineage>
</organism>
<proteinExistence type="predicted"/>
<gene>
    <name evidence="2" type="ORF">GCM10007205_22390</name>
</gene>
<accession>A0A8J2XYK6</accession>
<feature type="compositionally biased region" description="Basic and acidic residues" evidence="1">
    <location>
        <begin position="73"/>
        <end position="83"/>
    </location>
</feature>
<evidence type="ECO:0000313" key="2">
    <source>
        <dbReference type="EMBL" id="GGC13035.1"/>
    </source>
</evidence>
<evidence type="ECO:0000256" key="1">
    <source>
        <dbReference type="SAM" id="MobiDB-lite"/>
    </source>
</evidence>
<feature type="region of interest" description="Disordered" evidence="1">
    <location>
        <begin position="1"/>
        <end position="92"/>
    </location>
</feature>
<sequence>MSANKNVVPVTNAEDAKANDKLERPPADRPGNNLRAQTHANTIFDDKPQQKELSDGSTANDRNNRLHNNPNDVTERDPTRSSDKPLSGKIQK</sequence>
<reference evidence="2" key="2">
    <citation type="submission" date="2020-09" db="EMBL/GenBank/DDBJ databases">
        <authorList>
            <person name="Sun Q."/>
            <person name="Sedlacek I."/>
        </authorList>
    </citation>
    <scope>NUCLEOTIDE SEQUENCE</scope>
    <source>
        <strain evidence="2">CCM 7086</strain>
    </source>
</reference>
<keyword evidence="3" id="KW-1185">Reference proteome</keyword>
<evidence type="ECO:0000313" key="3">
    <source>
        <dbReference type="Proteomes" id="UP000620266"/>
    </source>
</evidence>
<feature type="compositionally biased region" description="Basic and acidic residues" evidence="1">
    <location>
        <begin position="14"/>
        <end position="27"/>
    </location>
</feature>
<comment type="caution">
    <text evidence="2">The sequence shown here is derived from an EMBL/GenBank/DDBJ whole genome shotgun (WGS) entry which is preliminary data.</text>
</comment>
<dbReference type="RefSeq" id="WP_188396338.1">
    <property type="nucleotide sequence ID" value="NZ_BMCG01000004.1"/>
</dbReference>
<protein>
    <submittedName>
        <fullName evidence="2">Uncharacterized protein</fullName>
    </submittedName>
</protein>
<dbReference type="Proteomes" id="UP000620266">
    <property type="component" value="Unassembled WGS sequence"/>
</dbReference>
<name>A0A8J2XYK6_9BURK</name>
<dbReference type="EMBL" id="BMCG01000004">
    <property type="protein sequence ID" value="GGC13035.1"/>
    <property type="molecule type" value="Genomic_DNA"/>
</dbReference>
<feature type="compositionally biased region" description="Basic and acidic residues" evidence="1">
    <location>
        <begin position="44"/>
        <end position="54"/>
    </location>
</feature>
<reference evidence="2" key="1">
    <citation type="journal article" date="2014" name="Int. J. Syst. Evol. Microbiol.">
        <title>Complete genome sequence of Corynebacterium casei LMG S-19264T (=DSM 44701T), isolated from a smear-ripened cheese.</title>
        <authorList>
            <consortium name="US DOE Joint Genome Institute (JGI-PGF)"/>
            <person name="Walter F."/>
            <person name="Albersmeier A."/>
            <person name="Kalinowski J."/>
            <person name="Ruckert C."/>
        </authorList>
    </citation>
    <scope>NUCLEOTIDE SEQUENCE</scope>
    <source>
        <strain evidence="2">CCM 7086</strain>
    </source>
</reference>